<dbReference type="GeneID" id="18237655"/>
<sequence length="357" mass="39125">MLTATKPASSTAATNPESTAGDTLSRQKKSHPPGRFVSSKFMQPKSQSHSAAISRAEHRSSDTTLVTFNKSSIPAAQNHHRLSNGSSLSSSGRTSRLLVGSSMHASTIKTSSNPINQDPLDSVHPSPTSDPFLSTLQPPSVAKKELSKPVQQSPLVNHDDEQMILNARMLQIQLVRVRTEKAFAAQTISAHTQLKKAAAYIMQLQTQIDTLQQQSALRDRLVQSVDILRKQQADMLMVKTQLGPFIENYKTLLNAIETTSKVVRLNGISTPDQDSLIHVMDRASKQASNMFSSHLDPKQLANVMEISKADHDEIESIAKSIKESVALCNQEADIAMIHLSKKIHQIELACNIPNAFQ</sequence>
<dbReference type="STRING" id="684364.F4NT60"/>
<dbReference type="RefSeq" id="XP_006675288.1">
    <property type="nucleotide sequence ID" value="XM_006675225.1"/>
</dbReference>
<feature type="compositionally biased region" description="Polar residues" evidence="1">
    <location>
        <begin position="125"/>
        <end position="138"/>
    </location>
</feature>
<gene>
    <name evidence="2" type="ORF">BATDEDRAFT_21445</name>
</gene>
<feature type="compositionally biased region" description="Low complexity" evidence="1">
    <location>
        <begin position="83"/>
        <end position="102"/>
    </location>
</feature>
<dbReference type="AlphaFoldDB" id="F4NT60"/>
<evidence type="ECO:0000313" key="3">
    <source>
        <dbReference type="Proteomes" id="UP000007241"/>
    </source>
</evidence>
<keyword evidence="3" id="KW-1185">Reference proteome</keyword>
<name>F4NT60_BATDJ</name>
<dbReference type="OMA" id="TMPIANI"/>
<dbReference type="HOGENOM" id="CLU_776090_0_0_1"/>
<feature type="compositionally biased region" description="Polar residues" evidence="1">
    <location>
        <begin position="40"/>
        <end position="51"/>
    </location>
</feature>
<organism evidence="2 3">
    <name type="scientific">Batrachochytrium dendrobatidis (strain JAM81 / FGSC 10211)</name>
    <name type="common">Frog chytrid fungus</name>
    <dbReference type="NCBI Taxonomy" id="684364"/>
    <lineage>
        <taxon>Eukaryota</taxon>
        <taxon>Fungi</taxon>
        <taxon>Fungi incertae sedis</taxon>
        <taxon>Chytridiomycota</taxon>
        <taxon>Chytridiomycota incertae sedis</taxon>
        <taxon>Chytridiomycetes</taxon>
        <taxon>Rhizophydiales</taxon>
        <taxon>Rhizophydiales incertae sedis</taxon>
        <taxon>Batrachochytrium</taxon>
    </lineage>
</organism>
<proteinExistence type="predicted"/>
<protein>
    <submittedName>
        <fullName evidence="2">Uncharacterized protein</fullName>
    </submittedName>
</protein>
<dbReference type="Proteomes" id="UP000007241">
    <property type="component" value="Unassembled WGS sequence"/>
</dbReference>
<feature type="region of interest" description="Disordered" evidence="1">
    <location>
        <begin position="1"/>
        <end position="62"/>
    </location>
</feature>
<evidence type="ECO:0000313" key="2">
    <source>
        <dbReference type="EMBL" id="EGF83087.1"/>
    </source>
</evidence>
<dbReference type="OrthoDB" id="10553950at2759"/>
<feature type="compositionally biased region" description="Polar residues" evidence="1">
    <location>
        <begin position="103"/>
        <end position="116"/>
    </location>
</feature>
<feature type="compositionally biased region" description="Low complexity" evidence="1">
    <location>
        <begin position="1"/>
        <end position="14"/>
    </location>
</feature>
<evidence type="ECO:0000256" key="1">
    <source>
        <dbReference type="SAM" id="MobiDB-lite"/>
    </source>
</evidence>
<accession>F4NT60</accession>
<feature type="compositionally biased region" description="Polar residues" evidence="1">
    <location>
        <begin position="15"/>
        <end position="24"/>
    </location>
</feature>
<dbReference type="InParanoid" id="F4NT60"/>
<dbReference type="EMBL" id="GL882879">
    <property type="protein sequence ID" value="EGF83087.1"/>
    <property type="molecule type" value="Genomic_DNA"/>
</dbReference>
<reference evidence="2 3" key="1">
    <citation type="submission" date="2009-12" db="EMBL/GenBank/DDBJ databases">
        <title>The draft genome of Batrachochytrium dendrobatidis.</title>
        <authorList>
            <consortium name="US DOE Joint Genome Institute (JGI-PGF)"/>
            <person name="Kuo A."/>
            <person name="Salamov A."/>
            <person name="Schmutz J."/>
            <person name="Lucas S."/>
            <person name="Pitluck S."/>
            <person name="Rosenblum E."/>
            <person name="Stajich J."/>
            <person name="Eisen M."/>
            <person name="Grigoriev I.V."/>
        </authorList>
    </citation>
    <scope>NUCLEOTIDE SEQUENCE [LARGE SCALE GENOMIC DNA]</scope>
    <source>
        <strain evidence="3">JAM81 / FGSC 10211</strain>
    </source>
</reference>
<feature type="region of interest" description="Disordered" evidence="1">
    <location>
        <begin position="76"/>
        <end position="157"/>
    </location>
</feature>